<gene>
    <name evidence="2" type="ordered locus">LILAB_19695</name>
</gene>
<protein>
    <recommendedName>
        <fullName evidence="4">DUF2381 family protein</fullName>
    </recommendedName>
</protein>
<evidence type="ECO:0000313" key="2">
    <source>
        <dbReference type="EMBL" id="AEI65841.1"/>
    </source>
</evidence>
<dbReference type="STRING" id="483219.LILAB_19695"/>
<evidence type="ECO:0000256" key="1">
    <source>
        <dbReference type="SAM" id="Coils"/>
    </source>
</evidence>
<organism evidence="2 3">
    <name type="scientific">Myxococcus fulvus (strain ATCC BAA-855 / HW-1)</name>
    <dbReference type="NCBI Taxonomy" id="483219"/>
    <lineage>
        <taxon>Bacteria</taxon>
        <taxon>Pseudomonadati</taxon>
        <taxon>Myxococcota</taxon>
        <taxon>Myxococcia</taxon>
        <taxon>Myxococcales</taxon>
        <taxon>Cystobacterineae</taxon>
        <taxon>Myxococcaceae</taxon>
        <taxon>Myxococcus</taxon>
    </lineage>
</organism>
<dbReference type="InterPro" id="IPR011754">
    <property type="entry name" value="Mxa_paralog_2268"/>
</dbReference>
<feature type="coiled-coil region" evidence="1">
    <location>
        <begin position="139"/>
        <end position="173"/>
    </location>
</feature>
<proteinExistence type="predicted"/>
<evidence type="ECO:0000313" key="3">
    <source>
        <dbReference type="Proteomes" id="UP000000488"/>
    </source>
</evidence>
<sequence>MTGSPTFIVLAWGLLWATLAESAAVDAPAVVRRIDVQAGSLATPPEVRISPGLSTTLFFDARIRPEQLALEGRERFQRFGATEDHLVLVPSPTFREGERLRLEVRFHDGAVPDRAVLNLVVDATRPERQVELYRHARSAASYRQEVEELRAGMLRLERQVQQLQRSRAGGEATRESLVADIQDVSTIRHRHWAARKVTGDFIVRGVSLVRLSPDWAALRILLVPSEAAKDWRAAGAALTGAQGNRLRTLPPWQAGPLDAAGHSPIVIVLEEPEAVDTGRYTLELWDEGRKRTLKLEGLQAR</sequence>
<keyword evidence="1" id="KW-0175">Coiled coil</keyword>
<dbReference type="HOGENOM" id="CLU_078790_0_0_7"/>
<evidence type="ECO:0008006" key="4">
    <source>
        <dbReference type="Google" id="ProtNLM"/>
    </source>
</evidence>
<accession>F8CAI3</accession>
<name>F8CAI3_MYXFH</name>
<dbReference type="KEGG" id="mfu:LILAB_19695"/>
<dbReference type="Proteomes" id="UP000000488">
    <property type="component" value="Chromosome"/>
</dbReference>
<dbReference type="AlphaFoldDB" id="F8CAI3"/>
<dbReference type="EMBL" id="CP002830">
    <property type="protein sequence ID" value="AEI65841.1"/>
    <property type="molecule type" value="Genomic_DNA"/>
</dbReference>
<reference evidence="2 3" key="1">
    <citation type="journal article" date="2011" name="J. Bacteriol.">
        <title>Genome sequence of the halotolerant marine bacterium Myxococcus fulvus HW-1.</title>
        <authorList>
            <person name="Li Z.F."/>
            <person name="Li X."/>
            <person name="Liu H."/>
            <person name="Liu X."/>
            <person name="Han K."/>
            <person name="Wu Z.H."/>
            <person name="Hu W."/>
            <person name="Li F.F."/>
            <person name="Li Y.Z."/>
        </authorList>
    </citation>
    <scope>NUCLEOTIDE SEQUENCE [LARGE SCALE GENOMIC DNA]</scope>
    <source>
        <strain evidence="3">ATCC BAA-855 / HW-1</strain>
    </source>
</reference>
<dbReference type="Pfam" id="PF09544">
    <property type="entry name" value="DUF2381"/>
    <property type="match status" value="1"/>
</dbReference>
<dbReference type="NCBIfam" id="TIGR02268">
    <property type="entry name" value="Myxococcus xanthus paralogous family TIGR02268"/>
    <property type="match status" value="1"/>
</dbReference>